<dbReference type="AlphaFoldDB" id="A0A1R4EPV7"/>
<dbReference type="EC" id="1.14.13.1" evidence="3"/>
<evidence type="ECO:0000259" key="2">
    <source>
        <dbReference type="Pfam" id="PF01494"/>
    </source>
</evidence>
<dbReference type="PANTHER" id="PTHR43476:SF3">
    <property type="entry name" value="FAD-BINDING MONOOXYGENASE"/>
    <property type="match status" value="1"/>
</dbReference>
<dbReference type="PRINTS" id="PR00420">
    <property type="entry name" value="RNGMNOXGNASE"/>
</dbReference>
<dbReference type="Gene3D" id="3.30.70.2450">
    <property type="match status" value="1"/>
</dbReference>
<name>A0A1R4EPV7_9MICC</name>
<dbReference type="EMBL" id="FUHW01000001">
    <property type="protein sequence ID" value="SJM45659.1"/>
    <property type="molecule type" value="Genomic_DNA"/>
</dbReference>
<dbReference type="GO" id="GO:0008688">
    <property type="term" value="F:3-(3-hydroxyphenyl)propionate hydroxylase activity"/>
    <property type="evidence" value="ECO:0007669"/>
    <property type="project" value="TreeGrafter"/>
</dbReference>
<keyword evidence="1 3" id="KW-0560">Oxidoreductase</keyword>
<proteinExistence type="predicted"/>
<dbReference type="Gene3D" id="3.50.50.60">
    <property type="entry name" value="FAD/NAD(P)-binding domain"/>
    <property type="match status" value="1"/>
</dbReference>
<reference evidence="3 4" key="1">
    <citation type="submission" date="2017-02" db="EMBL/GenBank/DDBJ databases">
        <authorList>
            <person name="Peterson S.W."/>
        </authorList>
    </citation>
    <scope>NUCLEOTIDE SEQUENCE [LARGE SCALE GENOMIC DNA]</scope>
    <source>
        <strain evidence="3 4">B Ar 00.02</strain>
    </source>
</reference>
<keyword evidence="4" id="KW-1185">Reference proteome</keyword>
<gene>
    <name evidence="3" type="ORF">FM101_00145</name>
</gene>
<dbReference type="SUPFAM" id="SSF51905">
    <property type="entry name" value="FAD/NAD(P)-binding domain"/>
    <property type="match status" value="1"/>
</dbReference>
<evidence type="ECO:0000313" key="4">
    <source>
        <dbReference type="Proteomes" id="UP000195913"/>
    </source>
</evidence>
<dbReference type="GO" id="GO:0071949">
    <property type="term" value="F:FAD binding"/>
    <property type="evidence" value="ECO:0007669"/>
    <property type="project" value="InterPro"/>
</dbReference>
<dbReference type="Pfam" id="PF01494">
    <property type="entry name" value="FAD_binding_3"/>
    <property type="match status" value="1"/>
</dbReference>
<dbReference type="InterPro" id="IPR002938">
    <property type="entry name" value="FAD-bd"/>
</dbReference>
<evidence type="ECO:0000256" key="1">
    <source>
        <dbReference type="ARBA" id="ARBA00023002"/>
    </source>
</evidence>
<dbReference type="InterPro" id="IPR036188">
    <property type="entry name" value="FAD/NAD-bd_sf"/>
</dbReference>
<dbReference type="Proteomes" id="UP000195913">
    <property type="component" value="Unassembled WGS sequence"/>
</dbReference>
<feature type="domain" description="FAD-binding" evidence="2">
    <location>
        <begin position="2"/>
        <end position="327"/>
    </location>
</feature>
<accession>A0A1R4EPV7</accession>
<organism evidence="3 4">
    <name type="scientific">Arthrobacter rhombi</name>
    <dbReference type="NCBI Taxonomy" id="71253"/>
    <lineage>
        <taxon>Bacteria</taxon>
        <taxon>Bacillati</taxon>
        <taxon>Actinomycetota</taxon>
        <taxon>Actinomycetes</taxon>
        <taxon>Micrococcales</taxon>
        <taxon>Micrococcaceae</taxon>
        <taxon>Arthrobacter</taxon>
    </lineage>
</organism>
<dbReference type="RefSeq" id="WP_086993677.1">
    <property type="nucleotide sequence ID" value="NZ_FUHW01000001.1"/>
</dbReference>
<protein>
    <submittedName>
        <fullName evidence="3">Salicylate hydroxylase</fullName>
        <ecNumber evidence="3">1.14.13.1</ecNumber>
    </submittedName>
</protein>
<evidence type="ECO:0000313" key="3">
    <source>
        <dbReference type="EMBL" id="SJM45659.1"/>
    </source>
</evidence>
<dbReference type="PANTHER" id="PTHR43476">
    <property type="entry name" value="3-(3-HYDROXY-PHENYL)PROPIONATE/3-HYDROXYCINNAMIC ACID HYDROXYLASE"/>
    <property type="match status" value="1"/>
</dbReference>
<dbReference type="InterPro" id="IPR050631">
    <property type="entry name" value="PheA/TfdB_FAD_monoxygenase"/>
</dbReference>
<sequence length="376" mass="39671">MIDVLIIGAGPSGLTLAILLNQSGLTVRVVEARDTPREHSRAIGIHPPAVDVLQAAGVAAAAIASGVRIRTGLGLSSGSRIAALDFAVLQGPHPFILSLPQAKTTELLRARLQQLDPQALIEGHELITFRQEDRGIQATVSGLAAPVSASYLVGADGVDSTVRTLAGLPFAGSRYRDHYVMGDFPDTTDFGATAALLLHAEGIVESFPLPEGLRRWVAWHLPADTTPLSRLVERRTGYRVDDGAATMSSRFRCSRRSVANMVCGRVILIGDAAHEVSPIGGQGMALGLLDAAALAPLLTHSCSAGPARMAALADFSGDRLRAAARAGRQAHLNMALGRPLPPVLHGLRGKAIRVVARSRALTDAVARRFTMSRGFR</sequence>
<dbReference type="GO" id="GO:0018658">
    <property type="term" value="F:salicylate 1-monooxygenase activity"/>
    <property type="evidence" value="ECO:0007669"/>
    <property type="project" value="UniProtKB-EC"/>
</dbReference>
<dbReference type="GO" id="GO:0019622">
    <property type="term" value="P:3-(3-hydroxy)phenylpropionate catabolic process"/>
    <property type="evidence" value="ECO:0007669"/>
    <property type="project" value="TreeGrafter"/>
</dbReference>